<comment type="subcellular location">
    <subcellularLocation>
        <location evidence="1">Cell inner membrane</location>
    </subcellularLocation>
</comment>
<sequence length="292" mass="34271">MDKNYLYLSLYCILKFCVNFFPDFILNFIAKTIARITFWCNKKHRKIIDTNLQFCFPEKNKKQRDEIALKIYQNFTDFGIDFIKNQNISKEEVLKKVIFENEDFLKQSLESKKPIILITAHYGNWELSSLAYAAKFGAISIVGRALDSKIMDKILSKNRTQFNIELINKFGGLKKMFSCLKNKRTLGILTDQDATDNESMVLNFFGHKVNFIVGASVLAKKTNALIIPSFIYKNENKGYNIKCFKPMDANNHSIEELTLYQAKCCEEMIKFKPDEYFFFHKRFKRFHSQAYD</sequence>
<dbReference type="Pfam" id="PF03279">
    <property type="entry name" value="Lip_A_acyltrans"/>
    <property type="match status" value="1"/>
</dbReference>
<dbReference type="GO" id="GO:0005886">
    <property type="term" value="C:plasma membrane"/>
    <property type="evidence" value="ECO:0007669"/>
    <property type="project" value="UniProtKB-SubCell"/>
</dbReference>
<keyword evidence="4" id="KW-0808">Transferase</keyword>
<protein>
    <submittedName>
        <fullName evidence="8">Lipid A biosynthesis lauroyl acyltransferase</fullName>
    </submittedName>
</protein>
<evidence type="ECO:0000256" key="6">
    <source>
        <dbReference type="ARBA" id="ARBA00023315"/>
    </source>
</evidence>
<keyword evidence="6 8" id="KW-0012">Acyltransferase</keyword>
<evidence type="ECO:0000256" key="5">
    <source>
        <dbReference type="ARBA" id="ARBA00023136"/>
    </source>
</evidence>
<dbReference type="NCBIfam" id="NF006270">
    <property type="entry name" value="PRK08419.1"/>
    <property type="match status" value="1"/>
</dbReference>
<dbReference type="AlphaFoldDB" id="A0AAU7E7T9"/>
<keyword evidence="2" id="KW-1003">Cell membrane</keyword>
<evidence type="ECO:0000256" key="4">
    <source>
        <dbReference type="ARBA" id="ARBA00022679"/>
    </source>
</evidence>
<evidence type="ECO:0000313" key="8">
    <source>
        <dbReference type="EMBL" id="XBJ29546.1"/>
    </source>
</evidence>
<keyword evidence="3" id="KW-0997">Cell inner membrane</keyword>
<proteinExistence type="predicted"/>
<dbReference type="RefSeq" id="WP_348518768.1">
    <property type="nucleotide sequence ID" value="NZ_CP155620.1"/>
</dbReference>
<name>A0AAU7E7T9_9BACT</name>
<dbReference type="InterPro" id="IPR004960">
    <property type="entry name" value="LipA_acyltrans"/>
</dbReference>
<dbReference type="GO" id="GO:0009247">
    <property type="term" value="P:glycolipid biosynthetic process"/>
    <property type="evidence" value="ECO:0007669"/>
    <property type="project" value="UniProtKB-ARBA"/>
</dbReference>
<evidence type="ECO:0000256" key="1">
    <source>
        <dbReference type="ARBA" id="ARBA00004533"/>
    </source>
</evidence>
<dbReference type="EMBL" id="CP155620">
    <property type="protein sequence ID" value="XBJ29546.1"/>
    <property type="molecule type" value="Genomic_DNA"/>
</dbReference>
<accession>A0AAU7E7T9</accession>
<dbReference type="GO" id="GO:0016746">
    <property type="term" value="F:acyltransferase activity"/>
    <property type="evidence" value="ECO:0007669"/>
    <property type="project" value="UniProtKB-KW"/>
</dbReference>
<reference evidence="8" key="1">
    <citation type="submission" date="2024-05" db="EMBL/GenBank/DDBJ databases">
        <title>Campylobacter coli isolated from environmental waters in Slovenia.</title>
        <authorList>
            <person name="Zautner A.E."/>
            <person name="Bunk B."/>
            <person name="Riedel T."/>
            <person name="Sproeer C."/>
        </authorList>
    </citation>
    <scope>NUCLEOTIDE SEQUENCE</scope>
    <source>
        <strain evidence="8">CCS1377</strain>
    </source>
</reference>
<organism evidence="8">
    <name type="scientific">Campylobacter sp. CCS1377</name>
    <dbReference type="NCBI Taxonomy" id="3158229"/>
    <lineage>
        <taxon>Bacteria</taxon>
        <taxon>Pseudomonadati</taxon>
        <taxon>Campylobacterota</taxon>
        <taxon>Epsilonproteobacteria</taxon>
        <taxon>Campylobacterales</taxon>
        <taxon>Campylobacteraceae</taxon>
        <taxon>Campylobacter</taxon>
    </lineage>
</organism>
<keyword evidence="5 7" id="KW-0472">Membrane</keyword>
<evidence type="ECO:0000256" key="2">
    <source>
        <dbReference type="ARBA" id="ARBA00022475"/>
    </source>
</evidence>
<evidence type="ECO:0000256" key="7">
    <source>
        <dbReference type="SAM" id="Phobius"/>
    </source>
</evidence>
<dbReference type="PANTHER" id="PTHR30606:SF9">
    <property type="entry name" value="LIPID A BIOSYNTHESIS LAUROYLTRANSFERASE"/>
    <property type="match status" value="1"/>
</dbReference>
<gene>
    <name evidence="8" type="ORF">AAH949_01550</name>
</gene>
<keyword evidence="7" id="KW-0812">Transmembrane</keyword>
<feature type="transmembrane region" description="Helical" evidence="7">
    <location>
        <begin position="6"/>
        <end position="29"/>
    </location>
</feature>
<dbReference type="PANTHER" id="PTHR30606">
    <property type="entry name" value="LIPID A BIOSYNTHESIS LAUROYL ACYLTRANSFERASE"/>
    <property type="match status" value="1"/>
</dbReference>
<dbReference type="CDD" id="cd07984">
    <property type="entry name" value="LPLAT_LABLAT-like"/>
    <property type="match status" value="1"/>
</dbReference>
<evidence type="ECO:0000256" key="3">
    <source>
        <dbReference type="ARBA" id="ARBA00022519"/>
    </source>
</evidence>
<keyword evidence="7" id="KW-1133">Transmembrane helix</keyword>